<dbReference type="GO" id="GO:0008173">
    <property type="term" value="F:RNA methyltransferase activity"/>
    <property type="evidence" value="ECO:0007669"/>
    <property type="project" value="InterPro"/>
</dbReference>
<dbReference type="AlphaFoldDB" id="A0A6J5Y826"/>
<sequence>MTRSLGGTELKRLHREWRRKNENRLGLFLDGVQNPFNVGAIMRTAAAYSVEHIWMVGAPSPNDTKVNKTALGSQKFLTWTACETSAEAIASIRARGYRIIGVELAEEAVPLHMLDLSGDVCLAIGHEDRGLSKDLLADNDGLGYIPQLGRIGSLNVGTAAAIACYEARRTGWTAGSSAGGAAQPQSQS</sequence>
<dbReference type="GO" id="GO:0003723">
    <property type="term" value="F:RNA binding"/>
    <property type="evidence" value="ECO:0007669"/>
    <property type="project" value="InterPro"/>
</dbReference>
<reference evidence="4" key="1">
    <citation type="submission" date="2020-05" db="EMBL/GenBank/DDBJ databases">
        <authorList>
            <person name="Chiriac C."/>
            <person name="Salcher M."/>
            <person name="Ghai R."/>
            <person name="Kavagutti S V."/>
        </authorList>
    </citation>
    <scope>NUCLEOTIDE SEQUENCE</scope>
</reference>
<dbReference type="EMBL" id="CAEMXZ010000001">
    <property type="protein sequence ID" value="CAB4322300.1"/>
    <property type="molecule type" value="Genomic_DNA"/>
</dbReference>
<evidence type="ECO:0000256" key="1">
    <source>
        <dbReference type="ARBA" id="ARBA00022603"/>
    </source>
</evidence>
<dbReference type="InterPro" id="IPR001537">
    <property type="entry name" value="SpoU_MeTrfase"/>
</dbReference>
<dbReference type="EMBL" id="CAFBNC010000005">
    <property type="protein sequence ID" value="CAB4922991.1"/>
    <property type="molecule type" value="Genomic_DNA"/>
</dbReference>
<dbReference type="InterPro" id="IPR029028">
    <property type="entry name" value="Alpha/beta_knot_MTases"/>
</dbReference>
<dbReference type="InterPro" id="IPR029026">
    <property type="entry name" value="tRNA_m1G_MTases_N"/>
</dbReference>
<dbReference type="SUPFAM" id="SSF75217">
    <property type="entry name" value="alpha/beta knot"/>
    <property type="match status" value="1"/>
</dbReference>
<dbReference type="PANTHER" id="PTHR46429:SF1">
    <property type="entry name" value="23S RRNA (GUANOSINE-2'-O-)-METHYLTRANSFERASE RLMB"/>
    <property type="match status" value="1"/>
</dbReference>
<dbReference type="PANTHER" id="PTHR46429">
    <property type="entry name" value="23S RRNA (GUANOSINE-2'-O-)-METHYLTRANSFERASE RLMB"/>
    <property type="match status" value="1"/>
</dbReference>
<feature type="domain" description="tRNA/rRNA methyltransferase SpoU type" evidence="3">
    <location>
        <begin position="27"/>
        <end position="165"/>
    </location>
</feature>
<keyword evidence="1" id="KW-0489">Methyltransferase</keyword>
<evidence type="ECO:0000256" key="2">
    <source>
        <dbReference type="ARBA" id="ARBA00022679"/>
    </source>
</evidence>
<dbReference type="Gene3D" id="3.40.1280.10">
    <property type="match status" value="1"/>
</dbReference>
<name>A0A6J5Y826_9ZZZZ</name>
<evidence type="ECO:0000259" key="3">
    <source>
        <dbReference type="Pfam" id="PF00588"/>
    </source>
</evidence>
<evidence type="ECO:0000313" key="4">
    <source>
        <dbReference type="EMBL" id="CAB4322300.1"/>
    </source>
</evidence>
<evidence type="ECO:0000313" key="5">
    <source>
        <dbReference type="EMBL" id="CAB4922991.1"/>
    </source>
</evidence>
<dbReference type="GO" id="GO:0006396">
    <property type="term" value="P:RNA processing"/>
    <property type="evidence" value="ECO:0007669"/>
    <property type="project" value="InterPro"/>
</dbReference>
<protein>
    <submittedName>
        <fullName evidence="4">Unannotated protein</fullName>
    </submittedName>
</protein>
<dbReference type="InterPro" id="IPR004441">
    <property type="entry name" value="rRNA_MeTrfase_TrmH"/>
</dbReference>
<gene>
    <name evidence="4" type="ORF">UFOPK1392_00034</name>
    <name evidence="5" type="ORF">UFOPK3733_00187</name>
</gene>
<dbReference type="GO" id="GO:0005829">
    <property type="term" value="C:cytosol"/>
    <property type="evidence" value="ECO:0007669"/>
    <property type="project" value="TreeGrafter"/>
</dbReference>
<proteinExistence type="predicted"/>
<dbReference type="Pfam" id="PF00588">
    <property type="entry name" value="SpoU_methylase"/>
    <property type="match status" value="1"/>
</dbReference>
<dbReference type="GO" id="GO:0032259">
    <property type="term" value="P:methylation"/>
    <property type="evidence" value="ECO:0007669"/>
    <property type="project" value="UniProtKB-KW"/>
</dbReference>
<organism evidence="4">
    <name type="scientific">freshwater metagenome</name>
    <dbReference type="NCBI Taxonomy" id="449393"/>
    <lineage>
        <taxon>unclassified sequences</taxon>
        <taxon>metagenomes</taxon>
        <taxon>ecological metagenomes</taxon>
    </lineage>
</organism>
<accession>A0A6J5Y826</accession>
<keyword evidence="2" id="KW-0808">Transferase</keyword>